<sequence length="135" mass="15225">MLTQIYRVEGLCMKLYSAAGLLLGFGLLLGCEKSPPQSADGLQREALQSLTTSFYRVSEGTETWYEMSISVDGSASFRMPVFFMTQGQPVHVSNEQAKKLLDHWLKERARMTASFASFSYEQGQRRPFLSIDPNK</sequence>
<protein>
    <submittedName>
        <fullName evidence="1">Uncharacterized protein</fullName>
    </submittedName>
</protein>
<gene>
    <name evidence="1" type="ORF">GCM10009425_40370</name>
</gene>
<accession>A0ABQ2H1E1</accession>
<proteinExistence type="predicted"/>
<reference evidence="2" key="1">
    <citation type="journal article" date="2019" name="Int. J. Syst. Evol. Microbiol.">
        <title>The Global Catalogue of Microorganisms (GCM) 10K type strain sequencing project: providing services to taxonomists for standard genome sequencing and annotation.</title>
        <authorList>
            <consortium name="The Broad Institute Genomics Platform"/>
            <consortium name="The Broad Institute Genome Sequencing Center for Infectious Disease"/>
            <person name="Wu L."/>
            <person name="Ma J."/>
        </authorList>
    </citation>
    <scope>NUCLEOTIDE SEQUENCE [LARGE SCALE GENOMIC DNA]</scope>
    <source>
        <strain evidence="2">JCM 13501</strain>
    </source>
</reference>
<keyword evidence="2" id="KW-1185">Reference proteome</keyword>
<evidence type="ECO:0000313" key="1">
    <source>
        <dbReference type="EMBL" id="GGM25522.1"/>
    </source>
</evidence>
<dbReference type="EMBL" id="BMNW01000011">
    <property type="protein sequence ID" value="GGM25522.1"/>
    <property type="molecule type" value="Genomic_DNA"/>
</dbReference>
<name>A0ABQ2H1E1_9PSED</name>
<organism evidence="1 2">
    <name type="scientific">Pseudomonas asuensis</name>
    <dbReference type="NCBI Taxonomy" id="1825787"/>
    <lineage>
        <taxon>Bacteria</taxon>
        <taxon>Pseudomonadati</taxon>
        <taxon>Pseudomonadota</taxon>
        <taxon>Gammaproteobacteria</taxon>
        <taxon>Pseudomonadales</taxon>
        <taxon>Pseudomonadaceae</taxon>
        <taxon>Pseudomonas</taxon>
    </lineage>
</organism>
<dbReference type="PROSITE" id="PS51257">
    <property type="entry name" value="PROKAR_LIPOPROTEIN"/>
    <property type="match status" value="1"/>
</dbReference>
<dbReference type="Proteomes" id="UP000616499">
    <property type="component" value="Unassembled WGS sequence"/>
</dbReference>
<comment type="caution">
    <text evidence="1">The sequence shown here is derived from an EMBL/GenBank/DDBJ whole genome shotgun (WGS) entry which is preliminary data.</text>
</comment>
<evidence type="ECO:0000313" key="2">
    <source>
        <dbReference type="Proteomes" id="UP000616499"/>
    </source>
</evidence>